<dbReference type="RefSeq" id="WP_264990003.1">
    <property type="nucleotide sequence ID" value="NZ_BRZA01000005.1"/>
</dbReference>
<evidence type="ECO:0000256" key="1">
    <source>
        <dbReference type="ARBA" id="ARBA00022737"/>
    </source>
</evidence>
<gene>
    <name evidence="3" type="ORF">LYSBPC_32120</name>
</gene>
<dbReference type="InterPro" id="IPR050661">
    <property type="entry name" value="BglG_antiterminators"/>
</dbReference>
<dbReference type="PANTHER" id="PTHR30185">
    <property type="entry name" value="CRYPTIC BETA-GLUCOSIDE BGL OPERON ANTITERMINATOR"/>
    <property type="match status" value="1"/>
</dbReference>
<dbReference type="Gene3D" id="2.30.24.10">
    <property type="entry name" value="CAT RNA-binding domain"/>
    <property type="match status" value="1"/>
</dbReference>
<dbReference type="SUPFAM" id="SSF50151">
    <property type="entry name" value="SacY-like RNA-binding domain"/>
    <property type="match status" value="1"/>
</dbReference>
<dbReference type="SMART" id="SM01061">
    <property type="entry name" value="CAT_RBD"/>
    <property type="match status" value="1"/>
</dbReference>
<reference evidence="3" key="1">
    <citation type="submission" date="2022-08" db="EMBL/GenBank/DDBJ databases">
        <title>Draft genome sequence of Lysinibacillus sp. strain KH24.</title>
        <authorList>
            <person name="Kanbe H."/>
            <person name="Itoh H."/>
        </authorList>
    </citation>
    <scope>NUCLEOTIDE SEQUENCE</scope>
    <source>
        <strain evidence="3">KH24</strain>
    </source>
</reference>
<dbReference type="PROSITE" id="PS51372">
    <property type="entry name" value="PRD_2"/>
    <property type="match status" value="2"/>
</dbReference>
<evidence type="ECO:0000313" key="3">
    <source>
        <dbReference type="EMBL" id="GLC90085.1"/>
    </source>
</evidence>
<dbReference type="InterPro" id="IPR036650">
    <property type="entry name" value="CAT_RNA-bd_dom_sf"/>
</dbReference>
<evidence type="ECO:0000259" key="2">
    <source>
        <dbReference type="PROSITE" id="PS51372"/>
    </source>
</evidence>
<comment type="caution">
    <text evidence="3">The sequence shown here is derived from an EMBL/GenBank/DDBJ whole genome shotgun (WGS) entry which is preliminary data.</text>
</comment>
<sequence length="281" mass="32688">MQILKVMNNSLVLAIDDSGNECILMGKGIGYKKSLGSDVLPSEIEKTFILKDKAMLKNFVQLASELDDIYFNIVKETIEYASQQYDMEVMDYLYLSLSDHIAFAISRIHEGHVGENFNYIEVVKFHKNEYEVGKYAVQLINKKLNVQLPDSEASAIGLHFVNARLNSKSYNKEIEVVKLVRDIEAIVARKSNTIFDKESFFYSRFITHLRYFADRIIDNQIFEDKESDTLYDQLNQNMKQETEIINSISQFIKHKYDVQLTNQEKTYLIIHIHRIVSEKSN</sequence>
<dbReference type="PANTHER" id="PTHR30185:SF15">
    <property type="entry name" value="CRYPTIC BETA-GLUCOSIDE BGL OPERON ANTITERMINATOR"/>
    <property type="match status" value="1"/>
</dbReference>
<organism evidence="3 4">
    <name type="scientific">Lysinibacillus piscis</name>
    <dbReference type="NCBI Taxonomy" id="2518931"/>
    <lineage>
        <taxon>Bacteria</taxon>
        <taxon>Bacillati</taxon>
        <taxon>Bacillota</taxon>
        <taxon>Bacilli</taxon>
        <taxon>Bacillales</taxon>
        <taxon>Bacillaceae</taxon>
        <taxon>Lysinibacillus</taxon>
    </lineage>
</organism>
<evidence type="ECO:0000313" key="4">
    <source>
        <dbReference type="Proteomes" id="UP001065593"/>
    </source>
</evidence>
<dbReference type="InterPro" id="IPR004341">
    <property type="entry name" value="CAT_RNA-bd_dom"/>
</dbReference>
<name>A0ABQ5NP00_9BACI</name>
<dbReference type="Pfam" id="PF00874">
    <property type="entry name" value="PRD"/>
    <property type="match status" value="2"/>
</dbReference>
<dbReference type="Pfam" id="PF03123">
    <property type="entry name" value="CAT_RBD"/>
    <property type="match status" value="1"/>
</dbReference>
<dbReference type="SUPFAM" id="SSF63520">
    <property type="entry name" value="PTS-regulatory domain, PRD"/>
    <property type="match status" value="2"/>
</dbReference>
<keyword evidence="4" id="KW-1185">Reference proteome</keyword>
<dbReference type="Proteomes" id="UP001065593">
    <property type="component" value="Unassembled WGS sequence"/>
</dbReference>
<dbReference type="EMBL" id="BRZA01000005">
    <property type="protein sequence ID" value="GLC90085.1"/>
    <property type="molecule type" value="Genomic_DNA"/>
</dbReference>
<feature type="domain" description="PRD" evidence="2">
    <location>
        <begin position="171"/>
        <end position="281"/>
    </location>
</feature>
<dbReference type="Gene3D" id="1.10.1790.10">
    <property type="entry name" value="PRD domain"/>
    <property type="match status" value="2"/>
</dbReference>
<proteinExistence type="predicted"/>
<feature type="domain" description="PRD" evidence="2">
    <location>
        <begin position="65"/>
        <end position="170"/>
    </location>
</feature>
<dbReference type="InterPro" id="IPR036634">
    <property type="entry name" value="PRD_sf"/>
</dbReference>
<accession>A0ABQ5NP00</accession>
<protein>
    <submittedName>
        <fullName evidence="3">Transcriptional regulator</fullName>
    </submittedName>
</protein>
<dbReference type="InterPro" id="IPR011608">
    <property type="entry name" value="PRD"/>
</dbReference>
<keyword evidence="1" id="KW-0677">Repeat</keyword>